<keyword evidence="4" id="KW-0597">Phosphoprotein</keyword>
<evidence type="ECO:0000256" key="8">
    <source>
        <dbReference type="ARBA" id="ARBA00022840"/>
    </source>
</evidence>
<keyword evidence="7 15" id="KW-0418">Kinase</keyword>
<dbReference type="Proteomes" id="UP000525298">
    <property type="component" value="Unassembled WGS sequence"/>
</dbReference>
<gene>
    <name evidence="15" type="ORF">HNR65_002019</name>
</gene>
<dbReference type="SUPFAM" id="SSF55874">
    <property type="entry name" value="ATPase domain of HSP90 chaperone/DNA topoisomerase II/histidine kinase"/>
    <property type="match status" value="1"/>
</dbReference>
<dbReference type="InterPro" id="IPR003594">
    <property type="entry name" value="HATPase_dom"/>
</dbReference>
<dbReference type="InterPro" id="IPR036097">
    <property type="entry name" value="HisK_dim/P_sf"/>
</dbReference>
<feature type="transmembrane region" description="Helical" evidence="12">
    <location>
        <begin position="12"/>
        <end position="30"/>
    </location>
</feature>
<comment type="caution">
    <text evidence="15">The sequence shown here is derived from an EMBL/GenBank/DDBJ whole genome shotgun (WGS) entry which is preliminary data.</text>
</comment>
<keyword evidence="12" id="KW-0472">Membrane</keyword>
<evidence type="ECO:0000256" key="12">
    <source>
        <dbReference type="SAM" id="Phobius"/>
    </source>
</evidence>
<evidence type="ECO:0000256" key="3">
    <source>
        <dbReference type="ARBA" id="ARBA00012438"/>
    </source>
</evidence>
<evidence type="ECO:0000259" key="13">
    <source>
        <dbReference type="PROSITE" id="PS50109"/>
    </source>
</evidence>
<dbReference type="InterPro" id="IPR003660">
    <property type="entry name" value="HAMP_dom"/>
</dbReference>
<evidence type="ECO:0000256" key="4">
    <source>
        <dbReference type="ARBA" id="ARBA00022553"/>
    </source>
</evidence>
<evidence type="ECO:0000256" key="5">
    <source>
        <dbReference type="ARBA" id="ARBA00022679"/>
    </source>
</evidence>
<keyword evidence="10" id="KW-0175">Coiled coil</keyword>
<dbReference type="Pfam" id="PF00672">
    <property type="entry name" value="HAMP"/>
    <property type="match status" value="1"/>
</dbReference>
<dbReference type="CDD" id="cd00082">
    <property type="entry name" value="HisKA"/>
    <property type="match status" value="1"/>
</dbReference>
<dbReference type="PROSITE" id="PS50885">
    <property type="entry name" value="HAMP"/>
    <property type="match status" value="1"/>
</dbReference>
<evidence type="ECO:0000313" key="16">
    <source>
        <dbReference type="Proteomes" id="UP000525298"/>
    </source>
</evidence>
<keyword evidence="8" id="KW-0067">ATP-binding</keyword>
<evidence type="ECO:0000259" key="14">
    <source>
        <dbReference type="PROSITE" id="PS50885"/>
    </source>
</evidence>
<dbReference type="EC" id="2.7.13.3" evidence="3"/>
<dbReference type="InterPro" id="IPR004358">
    <property type="entry name" value="Sig_transdc_His_kin-like_C"/>
</dbReference>
<feature type="domain" description="Histidine kinase" evidence="13">
    <location>
        <begin position="279"/>
        <end position="507"/>
    </location>
</feature>
<dbReference type="EMBL" id="JACDUS010000004">
    <property type="protein sequence ID" value="MBA2881692.1"/>
    <property type="molecule type" value="Genomic_DNA"/>
</dbReference>
<dbReference type="RefSeq" id="WP_181551325.1">
    <property type="nucleotide sequence ID" value="NZ_JACDUS010000004.1"/>
</dbReference>
<dbReference type="PANTHER" id="PTHR43065">
    <property type="entry name" value="SENSOR HISTIDINE KINASE"/>
    <property type="match status" value="1"/>
</dbReference>
<organism evidence="15 16">
    <name type="scientific">Desulfosalsimonas propionicica</name>
    <dbReference type="NCBI Taxonomy" id="332175"/>
    <lineage>
        <taxon>Bacteria</taxon>
        <taxon>Pseudomonadati</taxon>
        <taxon>Thermodesulfobacteriota</taxon>
        <taxon>Desulfobacteria</taxon>
        <taxon>Desulfobacterales</taxon>
        <taxon>Desulfosalsimonadaceae</taxon>
        <taxon>Desulfosalsimonas</taxon>
    </lineage>
</organism>
<dbReference type="SUPFAM" id="SSF47384">
    <property type="entry name" value="Homodimeric domain of signal transducing histidine kinase"/>
    <property type="match status" value="1"/>
</dbReference>
<comment type="catalytic activity">
    <reaction evidence="1">
        <text>ATP + protein L-histidine = ADP + protein N-phospho-L-histidine.</text>
        <dbReference type="EC" id="2.7.13.3"/>
    </reaction>
</comment>
<dbReference type="Gene3D" id="3.30.565.10">
    <property type="entry name" value="Histidine kinase-like ATPase, C-terminal domain"/>
    <property type="match status" value="1"/>
</dbReference>
<protein>
    <recommendedName>
        <fullName evidence="3">histidine kinase</fullName>
        <ecNumber evidence="3">2.7.13.3</ecNumber>
    </recommendedName>
</protein>
<dbReference type="SMART" id="SM00387">
    <property type="entry name" value="HATPase_c"/>
    <property type="match status" value="1"/>
</dbReference>
<dbReference type="CDD" id="cd06225">
    <property type="entry name" value="HAMP"/>
    <property type="match status" value="1"/>
</dbReference>
<keyword evidence="12" id="KW-0812">Transmembrane</keyword>
<dbReference type="GO" id="GO:0000155">
    <property type="term" value="F:phosphorelay sensor kinase activity"/>
    <property type="evidence" value="ECO:0007669"/>
    <property type="project" value="InterPro"/>
</dbReference>
<feature type="compositionally biased region" description="Basic and acidic residues" evidence="11">
    <location>
        <begin position="515"/>
        <end position="529"/>
    </location>
</feature>
<keyword evidence="5" id="KW-0808">Transferase</keyword>
<dbReference type="InterPro" id="IPR003661">
    <property type="entry name" value="HisK_dim/P_dom"/>
</dbReference>
<keyword evidence="9" id="KW-0902">Two-component regulatory system</keyword>
<evidence type="ECO:0000256" key="7">
    <source>
        <dbReference type="ARBA" id="ARBA00022777"/>
    </source>
</evidence>
<dbReference type="Pfam" id="PF00512">
    <property type="entry name" value="HisKA"/>
    <property type="match status" value="1"/>
</dbReference>
<keyword evidence="12" id="KW-1133">Transmembrane helix</keyword>
<dbReference type="Gene3D" id="1.10.287.130">
    <property type="match status" value="1"/>
</dbReference>
<comment type="subcellular location">
    <subcellularLocation>
        <location evidence="2">Membrane</location>
    </subcellularLocation>
</comment>
<keyword evidence="6" id="KW-0547">Nucleotide-binding</keyword>
<dbReference type="GO" id="GO:0005524">
    <property type="term" value="F:ATP binding"/>
    <property type="evidence" value="ECO:0007669"/>
    <property type="project" value="UniProtKB-KW"/>
</dbReference>
<evidence type="ECO:0000256" key="9">
    <source>
        <dbReference type="ARBA" id="ARBA00023012"/>
    </source>
</evidence>
<dbReference type="AlphaFoldDB" id="A0A7W0C9L3"/>
<proteinExistence type="predicted"/>
<evidence type="ECO:0000256" key="6">
    <source>
        <dbReference type="ARBA" id="ARBA00022741"/>
    </source>
</evidence>
<keyword evidence="16" id="KW-1185">Reference proteome</keyword>
<dbReference type="PRINTS" id="PR00344">
    <property type="entry name" value="BCTRLSENSOR"/>
</dbReference>
<feature type="transmembrane region" description="Helical" evidence="12">
    <location>
        <begin position="168"/>
        <end position="187"/>
    </location>
</feature>
<name>A0A7W0C9L3_9BACT</name>
<dbReference type="InterPro" id="IPR036890">
    <property type="entry name" value="HATPase_C_sf"/>
</dbReference>
<evidence type="ECO:0000256" key="10">
    <source>
        <dbReference type="SAM" id="Coils"/>
    </source>
</evidence>
<accession>A0A7W0C9L3</accession>
<dbReference type="InterPro" id="IPR005467">
    <property type="entry name" value="His_kinase_dom"/>
</dbReference>
<dbReference type="Gene3D" id="6.10.340.10">
    <property type="match status" value="1"/>
</dbReference>
<feature type="domain" description="HAMP" evidence="14">
    <location>
        <begin position="189"/>
        <end position="241"/>
    </location>
</feature>
<feature type="coiled-coil region" evidence="10">
    <location>
        <begin position="233"/>
        <end position="270"/>
    </location>
</feature>
<evidence type="ECO:0000256" key="2">
    <source>
        <dbReference type="ARBA" id="ARBA00004370"/>
    </source>
</evidence>
<dbReference type="PANTHER" id="PTHR43065:SF10">
    <property type="entry name" value="PEROXIDE STRESS-ACTIVATED HISTIDINE KINASE MAK3"/>
    <property type="match status" value="1"/>
</dbReference>
<evidence type="ECO:0000313" key="15">
    <source>
        <dbReference type="EMBL" id="MBA2881692.1"/>
    </source>
</evidence>
<evidence type="ECO:0000256" key="1">
    <source>
        <dbReference type="ARBA" id="ARBA00000085"/>
    </source>
</evidence>
<dbReference type="Pfam" id="PF02518">
    <property type="entry name" value="HATPase_c"/>
    <property type="match status" value="1"/>
</dbReference>
<dbReference type="GO" id="GO:0016020">
    <property type="term" value="C:membrane"/>
    <property type="evidence" value="ECO:0007669"/>
    <property type="project" value="UniProtKB-SubCell"/>
</dbReference>
<sequence>MRLKSLKTGITVNVAFVVLLAVGLTDFVFLQIAEQKMVHHHVASARAWIKQLAGTGVIENIRATAGWNIAGPESGGISAMLVSAGNSETQIFGTFSEPLSETIRATHKQAVSRQKPQIVFCGRIWGVLGPKSQYALISRPVPETGRVVTGVVPLFSVYGAMRATQKMAFGYLLFNIVLLVSFGAWRISRMVTRPIDRLIRNTDAYQASEPLEWFSEKQKDEFGRLSGALNQMLSRIEADRRRLKQSLASLEQANQQLKDAKNDIVRAEKLASIGRLSAGLAHEIGNPIGIVLGYLGLLKSRCVAPEDQTGMDYIHRAESEIQRVHTIIGQLLDFSRKCGNKPDLLDFHDLIREVGEMLACQPLFSNIDFQYRLNAQNCRIYADADQVHQVLVNLMINAADSIRQSGNARAGEICLSTRCIFDARLRRAHDPPAGFIALKIRDNGAGIDPQHIEQVFDPFFTTKAPGKGTGLGLSVSYMIIQQTGGDITVASPKPGATEMVLRLPLAAGAGQKSQSRGENKDKGENGWQQ</sequence>
<evidence type="ECO:0000256" key="11">
    <source>
        <dbReference type="SAM" id="MobiDB-lite"/>
    </source>
</evidence>
<feature type="region of interest" description="Disordered" evidence="11">
    <location>
        <begin position="507"/>
        <end position="529"/>
    </location>
</feature>
<dbReference type="PROSITE" id="PS50109">
    <property type="entry name" value="HIS_KIN"/>
    <property type="match status" value="1"/>
</dbReference>
<dbReference type="SMART" id="SM00388">
    <property type="entry name" value="HisKA"/>
    <property type="match status" value="1"/>
</dbReference>
<reference evidence="15 16" key="1">
    <citation type="submission" date="2020-07" db="EMBL/GenBank/DDBJ databases">
        <title>Genomic Encyclopedia of Type Strains, Phase IV (KMG-IV): sequencing the most valuable type-strain genomes for metagenomic binning, comparative biology and taxonomic classification.</title>
        <authorList>
            <person name="Goeker M."/>
        </authorList>
    </citation>
    <scope>NUCLEOTIDE SEQUENCE [LARGE SCALE GENOMIC DNA]</scope>
    <source>
        <strain evidence="15 16">DSM 17721</strain>
    </source>
</reference>